<dbReference type="GO" id="GO:0003700">
    <property type="term" value="F:DNA-binding transcription factor activity"/>
    <property type="evidence" value="ECO:0007669"/>
    <property type="project" value="InterPro"/>
</dbReference>
<evidence type="ECO:0000259" key="1">
    <source>
        <dbReference type="PROSITE" id="PS51297"/>
    </source>
</evidence>
<dbReference type="AlphaFoldDB" id="A0A438DUS9"/>
<name>A0A438DUS9_VITVI</name>
<comment type="caution">
    <text evidence="2">The sequence shown here is derived from an EMBL/GenBank/DDBJ whole genome shotgun (WGS) entry which is preliminary data.</text>
</comment>
<dbReference type="InterPro" id="IPR002487">
    <property type="entry name" value="TF_Kbox"/>
</dbReference>
<reference evidence="2 3" key="1">
    <citation type="journal article" date="2018" name="PLoS Genet.">
        <title>Population sequencing reveals clonal diversity and ancestral inbreeding in the grapevine cultivar Chardonnay.</title>
        <authorList>
            <person name="Roach M.J."/>
            <person name="Johnson D.L."/>
            <person name="Bohlmann J."/>
            <person name="van Vuuren H.J."/>
            <person name="Jones S.J."/>
            <person name="Pretorius I.S."/>
            <person name="Schmidt S.A."/>
            <person name="Borneman A.R."/>
        </authorList>
    </citation>
    <scope>NUCLEOTIDE SEQUENCE [LARGE SCALE GENOMIC DNA]</scope>
    <source>
        <strain evidence="3">cv. Chardonnay</strain>
        <tissue evidence="2">Leaf</tissue>
    </source>
</reference>
<accession>A0A438DUS9</accession>
<gene>
    <name evidence="2" type="primary">SEP2_0</name>
    <name evidence="2" type="ORF">CK203_085088</name>
</gene>
<dbReference type="PROSITE" id="PS51297">
    <property type="entry name" value="K_BOX"/>
    <property type="match status" value="1"/>
</dbReference>
<dbReference type="Proteomes" id="UP000288805">
    <property type="component" value="Unassembled WGS sequence"/>
</dbReference>
<feature type="domain" description="K-box" evidence="1">
    <location>
        <begin position="35"/>
        <end position="144"/>
    </location>
</feature>
<dbReference type="EMBL" id="QGNW01001490">
    <property type="protein sequence ID" value="RVW39256.1"/>
    <property type="molecule type" value="Genomic_DNA"/>
</dbReference>
<dbReference type="GO" id="GO:0005634">
    <property type="term" value="C:nucleus"/>
    <property type="evidence" value="ECO:0007669"/>
    <property type="project" value="InterPro"/>
</dbReference>
<dbReference type="Pfam" id="PF01486">
    <property type="entry name" value="K-box"/>
    <property type="match status" value="1"/>
</dbReference>
<dbReference type="InterPro" id="IPR050142">
    <property type="entry name" value="MADS-box/MEF2_TF"/>
</dbReference>
<evidence type="ECO:0000313" key="2">
    <source>
        <dbReference type="EMBL" id="RVW39256.1"/>
    </source>
</evidence>
<dbReference type="PANTHER" id="PTHR48019">
    <property type="entry name" value="SERUM RESPONSE FACTOR HOMOLOG"/>
    <property type="match status" value="1"/>
</dbReference>
<organism evidence="2 3">
    <name type="scientific">Vitis vinifera</name>
    <name type="common">Grape</name>
    <dbReference type="NCBI Taxonomy" id="29760"/>
    <lineage>
        <taxon>Eukaryota</taxon>
        <taxon>Viridiplantae</taxon>
        <taxon>Streptophyta</taxon>
        <taxon>Embryophyta</taxon>
        <taxon>Tracheophyta</taxon>
        <taxon>Spermatophyta</taxon>
        <taxon>Magnoliopsida</taxon>
        <taxon>eudicotyledons</taxon>
        <taxon>Gunneridae</taxon>
        <taxon>Pentapetalae</taxon>
        <taxon>rosids</taxon>
        <taxon>Vitales</taxon>
        <taxon>Vitaceae</taxon>
        <taxon>Viteae</taxon>
        <taxon>Vitis</taxon>
    </lineage>
</organism>
<proteinExistence type="predicted"/>
<protein>
    <submittedName>
        <fullName evidence="2">Developmental protein SEPALLATA 2</fullName>
    </submittedName>
</protein>
<evidence type="ECO:0000313" key="3">
    <source>
        <dbReference type="Proteomes" id="UP000288805"/>
    </source>
</evidence>
<sequence>MGSLFFPLPSSYVSMLKTLERYQKCSYGAVEVSRPSKELEGVLKLKSKFESLQRTQRYLMQQPDFIHEIFDPEYSRNLLGEDLGPLNTKELEQLERQLETSLKQVRSTKTQFMLDQLSDLQNKEQVLVESNKALTRKLDEISVKNHLQLSWESGEQSMPYGHQQAQSQGFFQPLECNPTLQIGYNPAGSSQLSAPSNAQNVNGFIPGWML</sequence>